<organism evidence="1 2">
    <name type="scientific">Rubritalea squalenifaciens DSM 18772</name>
    <dbReference type="NCBI Taxonomy" id="1123071"/>
    <lineage>
        <taxon>Bacteria</taxon>
        <taxon>Pseudomonadati</taxon>
        <taxon>Verrucomicrobiota</taxon>
        <taxon>Verrucomicrobiia</taxon>
        <taxon>Verrucomicrobiales</taxon>
        <taxon>Rubritaleaceae</taxon>
        <taxon>Rubritalea</taxon>
    </lineage>
</organism>
<evidence type="ECO:0008006" key="3">
    <source>
        <dbReference type="Google" id="ProtNLM"/>
    </source>
</evidence>
<gene>
    <name evidence="1" type="ORF">SAMN02745181_3253</name>
</gene>
<sequence>MMKAHPSYSLWYLLLLIVSGSLHGDEELDWPKLLINKSSPPVNMPDLDSPPYHYTTKTFQFISNEKIAIDKIRSFAVTAESVPAALSRIPLPLYSPPEDKKGGKVPIYLFSDTESFIRAGGKRSSSGYYSGRKKSVYLRSEHFIKVPIGRLPNYRLLVHELTHMSTHGVLGYLPSWLSEGTAEYMSAAFIPKGSYRFDDMVRRIPAHAKKFIDIRAVVELPKFEDLIAMNNRQWGEELQKLNEDESFYPHYLAALIITHYIYHLDPQGRENCKTYISTLKDRKSIQEANTVLFPQEIRKELPQKLEKYWQQRGLKIRFQK</sequence>
<dbReference type="EMBL" id="FQYR01000005">
    <property type="protein sequence ID" value="SHK09788.1"/>
    <property type="molecule type" value="Genomic_DNA"/>
</dbReference>
<dbReference type="RefSeq" id="WP_143184798.1">
    <property type="nucleotide sequence ID" value="NZ_FQYR01000005.1"/>
</dbReference>
<proteinExistence type="predicted"/>
<protein>
    <recommendedName>
        <fullName evidence="3">DUF1570 domain-containing protein</fullName>
    </recommendedName>
</protein>
<accession>A0A1M6PPM6</accession>
<keyword evidence="2" id="KW-1185">Reference proteome</keyword>
<dbReference type="STRING" id="1123071.SAMN02745181_3253"/>
<evidence type="ECO:0000313" key="2">
    <source>
        <dbReference type="Proteomes" id="UP000184510"/>
    </source>
</evidence>
<dbReference type="Proteomes" id="UP000184510">
    <property type="component" value="Unassembled WGS sequence"/>
</dbReference>
<evidence type="ECO:0000313" key="1">
    <source>
        <dbReference type="EMBL" id="SHK09788.1"/>
    </source>
</evidence>
<dbReference type="OrthoDB" id="185998at2"/>
<name>A0A1M6PPM6_9BACT</name>
<reference evidence="1 2" key="1">
    <citation type="submission" date="2016-11" db="EMBL/GenBank/DDBJ databases">
        <authorList>
            <person name="Jaros S."/>
            <person name="Januszkiewicz K."/>
            <person name="Wedrychowicz H."/>
        </authorList>
    </citation>
    <scope>NUCLEOTIDE SEQUENCE [LARGE SCALE GENOMIC DNA]</scope>
    <source>
        <strain evidence="1 2">DSM 18772</strain>
    </source>
</reference>
<dbReference type="InParanoid" id="A0A1M6PPM6"/>
<dbReference type="AlphaFoldDB" id="A0A1M6PPM6"/>